<dbReference type="Proteomes" id="UP000314294">
    <property type="component" value="Unassembled WGS sequence"/>
</dbReference>
<proteinExistence type="predicted"/>
<protein>
    <submittedName>
        <fullName evidence="1">Uncharacterized protein</fullName>
    </submittedName>
</protein>
<gene>
    <name evidence="1" type="ORF">EYF80_008585</name>
</gene>
<keyword evidence="2" id="KW-1185">Reference proteome</keyword>
<dbReference type="AlphaFoldDB" id="A0A4Z2ITV3"/>
<reference evidence="1 2" key="1">
    <citation type="submission" date="2019-03" db="EMBL/GenBank/DDBJ databases">
        <title>First draft genome of Liparis tanakae, snailfish: a comprehensive survey of snailfish specific genes.</title>
        <authorList>
            <person name="Kim W."/>
            <person name="Song I."/>
            <person name="Jeong J.-H."/>
            <person name="Kim D."/>
            <person name="Kim S."/>
            <person name="Ryu S."/>
            <person name="Song J.Y."/>
            <person name="Lee S.K."/>
        </authorList>
    </citation>
    <scope>NUCLEOTIDE SEQUENCE [LARGE SCALE GENOMIC DNA]</scope>
    <source>
        <tissue evidence="1">Muscle</tissue>
    </source>
</reference>
<dbReference type="EMBL" id="SRLO01000048">
    <property type="protein sequence ID" value="TNN81251.1"/>
    <property type="molecule type" value="Genomic_DNA"/>
</dbReference>
<evidence type="ECO:0000313" key="2">
    <source>
        <dbReference type="Proteomes" id="UP000314294"/>
    </source>
</evidence>
<sequence>MHKKASLLPFKLVGLTENERPLMLEASPRSVAPEQLIVSAAGCALSVSALPRFVSYQQLAGRAEGCSDTQTQLLSLSFSPTRSVGG</sequence>
<name>A0A4Z2ITV3_9TELE</name>
<evidence type="ECO:0000313" key="1">
    <source>
        <dbReference type="EMBL" id="TNN81251.1"/>
    </source>
</evidence>
<comment type="caution">
    <text evidence="1">The sequence shown here is derived from an EMBL/GenBank/DDBJ whole genome shotgun (WGS) entry which is preliminary data.</text>
</comment>
<accession>A0A4Z2ITV3</accession>
<organism evidence="1 2">
    <name type="scientific">Liparis tanakae</name>
    <name type="common">Tanaka's snailfish</name>
    <dbReference type="NCBI Taxonomy" id="230148"/>
    <lineage>
        <taxon>Eukaryota</taxon>
        <taxon>Metazoa</taxon>
        <taxon>Chordata</taxon>
        <taxon>Craniata</taxon>
        <taxon>Vertebrata</taxon>
        <taxon>Euteleostomi</taxon>
        <taxon>Actinopterygii</taxon>
        <taxon>Neopterygii</taxon>
        <taxon>Teleostei</taxon>
        <taxon>Neoteleostei</taxon>
        <taxon>Acanthomorphata</taxon>
        <taxon>Eupercaria</taxon>
        <taxon>Perciformes</taxon>
        <taxon>Cottioidei</taxon>
        <taxon>Cottales</taxon>
        <taxon>Liparidae</taxon>
        <taxon>Liparis</taxon>
    </lineage>
</organism>